<reference evidence="3" key="1">
    <citation type="journal article" date="2016" name="Nature">
        <title>Genome evolution in the allotetraploid frog Xenopus laevis.</title>
        <authorList>
            <person name="Session A.M."/>
            <person name="Uno Y."/>
            <person name="Kwon T."/>
            <person name="Chapman J.A."/>
            <person name="Toyoda A."/>
            <person name="Takahashi S."/>
            <person name="Fukui A."/>
            <person name="Hikosaka A."/>
            <person name="Suzuki A."/>
            <person name="Kondo M."/>
            <person name="van Heeringen S.J."/>
            <person name="Quigley I."/>
            <person name="Heinz S."/>
            <person name="Ogino H."/>
            <person name="Ochi H."/>
            <person name="Hellsten U."/>
            <person name="Lyons J.B."/>
            <person name="Simakov O."/>
            <person name="Putnam N."/>
            <person name="Stites J."/>
            <person name="Kuroki Y."/>
            <person name="Tanaka T."/>
            <person name="Michiue T."/>
            <person name="Watanabe M."/>
            <person name="Bogdanovic O."/>
            <person name="Lister R."/>
            <person name="Georgiou G."/>
            <person name="Paranjpe S.S."/>
            <person name="van Kruijsbergen I."/>
            <person name="Shu S."/>
            <person name="Carlson J."/>
            <person name="Kinoshita T."/>
            <person name="Ohta Y."/>
            <person name="Mawaribuchi S."/>
            <person name="Jenkins J."/>
            <person name="Grimwood J."/>
            <person name="Schmutz J."/>
            <person name="Mitros T."/>
            <person name="Mozaffari S.V."/>
            <person name="Suzuki Y."/>
            <person name="Haramoto Y."/>
            <person name="Yamamoto T.S."/>
            <person name="Takagi C."/>
            <person name="Heald R."/>
            <person name="Miller K."/>
            <person name="Haudenschild C."/>
            <person name="Kitzman J."/>
            <person name="Nakayama T."/>
            <person name="Izutsu Y."/>
            <person name="Robert J."/>
            <person name="Fortriede J."/>
            <person name="Burns K."/>
            <person name="Lotay V."/>
            <person name="Karimi K."/>
            <person name="Yasuoka Y."/>
            <person name="Dichmann D.S."/>
            <person name="Flajnik M.F."/>
            <person name="Houston D.W."/>
            <person name="Shendure J."/>
            <person name="DuPasquier L."/>
            <person name="Vize P.D."/>
            <person name="Zorn A.M."/>
            <person name="Ito M."/>
            <person name="Marcotte E.M."/>
            <person name="Wallingford J.B."/>
            <person name="Ito Y."/>
            <person name="Asashima M."/>
            <person name="Ueno N."/>
            <person name="Matsuda Y."/>
            <person name="Veenstra G.J."/>
            <person name="Fujiyama A."/>
            <person name="Harland R.M."/>
            <person name="Taira M."/>
            <person name="Rokhsar D.S."/>
        </authorList>
    </citation>
    <scope>NUCLEOTIDE SEQUENCE [LARGE SCALE GENOMIC DNA]</scope>
    <source>
        <strain evidence="3">J</strain>
    </source>
</reference>
<evidence type="ECO:0000256" key="1">
    <source>
        <dbReference type="SAM" id="MobiDB-lite"/>
    </source>
</evidence>
<dbReference type="EMBL" id="CM004467">
    <property type="protein sequence ID" value="OCT98007.1"/>
    <property type="molecule type" value="Genomic_DNA"/>
</dbReference>
<accession>A0A974DW74</accession>
<organism evidence="2 3">
    <name type="scientific">Xenopus laevis</name>
    <name type="common">African clawed frog</name>
    <dbReference type="NCBI Taxonomy" id="8355"/>
    <lineage>
        <taxon>Eukaryota</taxon>
        <taxon>Metazoa</taxon>
        <taxon>Chordata</taxon>
        <taxon>Craniata</taxon>
        <taxon>Vertebrata</taxon>
        <taxon>Euteleostomi</taxon>
        <taxon>Amphibia</taxon>
        <taxon>Batrachia</taxon>
        <taxon>Anura</taxon>
        <taxon>Pipoidea</taxon>
        <taxon>Pipidae</taxon>
        <taxon>Xenopodinae</taxon>
        <taxon>Xenopus</taxon>
        <taxon>Xenopus</taxon>
    </lineage>
</organism>
<dbReference type="AlphaFoldDB" id="A0A974DW74"/>
<name>A0A974DW74_XENLA</name>
<feature type="compositionally biased region" description="Basic and acidic residues" evidence="1">
    <location>
        <begin position="1"/>
        <end position="13"/>
    </location>
</feature>
<protein>
    <submittedName>
        <fullName evidence="2">Uncharacterized protein</fullName>
    </submittedName>
</protein>
<dbReference type="Proteomes" id="UP000694892">
    <property type="component" value="Chromosome 1S"/>
</dbReference>
<gene>
    <name evidence="2" type="ORF">XELAEV_18010234mg</name>
</gene>
<feature type="region of interest" description="Disordered" evidence="1">
    <location>
        <begin position="1"/>
        <end position="22"/>
    </location>
</feature>
<evidence type="ECO:0000313" key="2">
    <source>
        <dbReference type="EMBL" id="OCT98007.1"/>
    </source>
</evidence>
<sequence length="68" mass="7394">MADSSKKKEKDSANTKTAQSSTACPTRANLFRLIVYELCVSHVLPVASPCLVTSCSPAMDCRMQRVSE</sequence>
<proteinExistence type="predicted"/>
<evidence type="ECO:0000313" key="3">
    <source>
        <dbReference type="Proteomes" id="UP000694892"/>
    </source>
</evidence>